<feature type="compositionally biased region" description="Low complexity" evidence="2">
    <location>
        <begin position="346"/>
        <end position="356"/>
    </location>
</feature>
<dbReference type="AlphaFoldDB" id="A0A820HCU2"/>
<name>A0A820HCU2_9BILA</name>
<dbReference type="InterPro" id="IPR038765">
    <property type="entry name" value="Papain-like_cys_pep_sf"/>
</dbReference>
<evidence type="ECO:0000313" key="7">
    <source>
        <dbReference type="Proteomes" id="UP000663866"/>
    </source>
</evidence>
<evidence type="ECO:0000313" key="4">
    <source>
        <dbReference type="EMBL" id="CAF4077042.1"/>
    </source>
</evidence>
<dbReference type="InterPro" id="IPR013128">
    <property type="entry name" value="Peptidase_C1A"/>
</dbReference>
<gene>
    <name evidence="4" type="ORF">OVN521_LOCUS19540</name>
    <name evidence="5" type="ORF">UXM345_LOCUS32898</name>
</gene>
<organism evidence="5 6">
    <name type="scientific">Rotaria magnacalcarata</name>
    <dbReference type="NCBI Taxonomy" id="392030"/>
    <lineage>
        <taxon>Eukaryota</taxon>
        <taxon>Metazoa</taxon>
        <taxon>Spiralia</taxon>
        <taxon>Gnathifera</taxon>
        <taxon>Rotifera</taxon>
        <taxon>Eurotatoria</taxon>
        <taxon>Bdelloidea</taxon>
        <taxon>Philodinida</taxon>
        <taxon>Philodinidae</taxon>
        <taxon>Rotaria</taxon>
    </lineage>
</organism>
<dbReference type="Gene3D" id="3.90.70.10">
    <property type="entry name" value="Cysteine proteinases"/>
    <property type="match status" value="1"/>
</dbReference>
<dbReference type="SMART" id="SM00645">
    <property type="entry name" value="Pept_C1"/>
    <property type="match status" value="1"/>
</dbReference>
<dbReference type="EMBL" id="CAJOBF010010442">
    <property type="protein sequence ID" value="CAF4291450.1"/>
    <property type="molecule type" value="Genomic_DNA"/>
</dbReference>
<evidence type="ECO:0000256" key="1">
    <source>
        <dbReference type="ARBA" id="ARBA00008455"/>
    </source>
</evidence>
<dbReference type="CDD" id="cd02619">
    <property type="entry name" value="Peptidase_C1"/>
    <property type="match status" value="1"/>
</dbReference>
<feature type="compositionally biased region" description="Acidic residues" evidence="2">
    <location>
        <begin position="303"/>
        <end position="345"/>
    </location>
</feature>
<evidence type="ECO:0000313" key="6">
    <source>
        <dbReference type="Proteomes" id="UP000663842"/>
    </source>
</evidence>
<feature type="domain" description="Peptidase C1A papain C-terminal" evidence="3">
    <location>
        <begin position="49"/>
        <end position="284"/>
    </location>
</feature>
<proteinExistence type="inferred from homology"/>
<dbReference type="Proteomes" id="UP000663866">
    <property type="component" value="Unassembled WGS sequence"/>
</dbReference>
<comment type="similarity">
    <text evidence="1">Belongs to the peptidase C1 family.</text>
</comment>
<reference evidence="5" key="1">
    <citation type="submission" date="2021-02" db="EMBL/GenBank/DDBJ databases">
        <authorList>
            <person name="Nowell W R."/>
        </authorList>
    </citation>
    <scope>NUCLEOTIDE SEQUENCE</scope>
</reference>
<dbReference type="InterPro" id="IPR000668">
    <property type="entry name" value="Peptidase_C1A_C"/>
</dbReference>
<protein>
    <recommendedName>
        <fullName evidence="3">Peptidase C1A papain C-terminal domain-containing protein</fullName>
    </recommendedName>
</protein>
<feature type="region of interest" description="Disordered" evidence="2">
    <location>
        <begin position="303"/>
        <end position="364"/>
    </location>
</feature>
<evidence type="ECO:0000313" key="5">
    <source>
        <dbReference type="EMBL" id="CAF4291450.1"/>
    </source>
</evidence>
<dbReference type="SUPFAM" id="SSF54001">
    <property type="entry name" value="Cysteine proteinases"/>
    <property type="match status" value="1"/>
</dbReference>
<dbReference type="Pfam" id="PF00112">
    <property type="entry name" value="Peptidase_C1"/>
    <property type="match status" value="1"/>
</dbReference>
<dbReference type="PANTHER" id="PTHR12411">
    <property type="entry name" value="CYSTEINE PROTEASE FAMILY C1-RELATED"/>
    <property type="match status" value="1"/>
</dbReference>
<accession>A0A820HCU2</accession>
<evidence type="ECO:0000256" key="2">
    <source>
        <dbReference type="SAM" id="MobiDB-lite"/>
    </source>
</evidence>
<comment type="caution">
    <text evidence="5">The sequence shown here is derived from an EMBL/GenBank/DDBJ whole genome shotgun (WGS) entry which is preliminary data.</text>
</comment>
<evidence type="ECO:0000259" key="3">
    <source>
        <dbReference type="SMART" id="SM00645"/>
    </source>
</evidence>
<dbReference type="GO" id="GO:0008234">
    <property type="term" value="F:cysteine-type peptidase activity"/>
    <property type="evidence" value="ECO:0007669"/>
    <property type="project" value="InterPro"/>
</dbReference>
<dbReference type="EMBL" id="CAJOBG010003708">
    <property type="protein sequence ID" value="CAF4077042.1"/>
    <property type="molecule type" value="Genomic_DNA"/>
</dbReference>
<dbReference type="Proteomes" id="UP000663842">
    <property type="component" value="Unassembled WGS sequence"/>
</dbReference>
<keyword evidence="7" id="KW-1185">Reference proteome</keyword>
<sequence length="364" mass="41917">MSKKHFVQNKTTTKKYRVEVDEEEPASWDSGEELKGKFSDHIRKQSEELPHRVDMRKQMTSVENQNPLGSCLACAVTGKYEFYYRVLHKYLISGILEWLLKNQNGEDIDVSPLFIYYNARKQALKEGEKLKDNGSSIGCTLQTLNQIGVCKDETWKYDTKKAQVRPTEQAYMEATNNKIIRALEVNVDLIEMKTCLAQGYPFLFSLRLFKSFFGTGKDGVIKSPKPSDKDATKHKRHAMVAVGYTNKTQEFIVRNSWGEKWGDEGYCYIKYDYMTDPKLCFYAWTIQTMETSMISLQFGSDDDLEDLHDKDEEDDNDDDFTDSDEDESEGEEEEATGEAQSEEATGETQSEEANSQQEEEEENE</sequence>
<dbReference type="GO" id="GO:0006508">
    <property type="term" value="P:proteolysis"/>
    <property type="evidence" value="ECO:0007669"/>
    <property type="project" value="InterPro"/>
</dbReference>